<dbReference type="AlphaFoldDB" id="A0A7J7MCU2"/>
<dbReference type="GO" id="GO:0016567">
    <property type="term" value="P:protein ubiquitination"/>
    <property type="evidence" value="ECO:0007669"/>
    <property type="project" value="InterPro"/>
</dbReference>
<keyword evidence="5" id="KW-1185">Reference proteome</keyword>
<sequence length="781" mass="88184">MLITDSGRNQISNNFNALASLLEAEESRYLEEFGDTPSDLRRESDRIVHFGTLIREKKIFELISCYLLPERGYDIIEQSAASRLLIVCSSISRNHYYFEDAVWKSILKRIFELDGSKGKHELMIKNPIAAEILHTYTIGFLAVCLNGWFIKNAYMDEDKAAVLTAFVPDILRSSSIDEPEVDRDTLEQLRKNYCLRCLLVFVGSEELTSQVLEYKAVDICFELFQRAFNSTSILKLLILPDLLKLVCAFAAHPRCFGMFVSGGGMQELVVPRINQTVLGLSMCLASFNSLQGVMGYVHALPQDIIHKITELAVELLVIFQVFARINTLDFLAGAFTSDTFLHSCDKHIVLKKMFSLLLGSNLPSSEIQKKRKYGVAFTKPLWPLWEEFYSCKGHLLMLELSQATPNEWYLHDLREYALGALKIRTLYPDFRESLVNAAINNRVGIEVLLDAANNDLPEIFRDSKRGRTFVATDGVVQNLKRIEKAAIAAATPVTYDPRYLSTSSHCLFDGSITIDARTSSVKDLLLLMHEHLQLSRLSSNSLLKEAQLTHLLSINVKLSQNFIDETPSPLLEWPFGMATHLVGFFPDGIKQTKAHDVKQKITDTGFGSAMPPSKRIATAESKLCFPLLGARHSFLGIVQKLMHLESQSQVVRQSANQQYKASIHLGREAQSDISRGLRPSKRQEKEQGPQTRIPVNERLSEGTKTHNPRPAHQATQATHKYVTQEHMDQCIKELIKAQALGSKNNFTKLQGNPIAKEFFDMEVPKGFHTPKIRKYKGINMK</sequence>
<evidence type="ECO:0000313" key="4">
    <source>
        <dbReference type="EMBL" id="KAF6152723.1"/>
    </source>
</evidence>
<dbReference type="EMBL" id="JACGCM010001615">
    <property type="protein sequence ID" value="KAF6152723.1"/>
    <property type="molecule type" value="Genomic_DNA"/>
</dbReference>
<accession>A0A7J7MCU2</accession>
<comment type="subcellular location">
    <subcellularLocation>
        <location evidence="1">Nucleus</location>
    </subcellularLocation>
</comment>
<gene>
    <name evidence="4" type="ORF">GIB67_021383</name>
</gene>
<evidence type="ECO:0000256" key="1">
    <source>
        <dbReference type="ARBA" id="ARBA00004123"/>
    </source>
</evidence>
<dbReference type="PANTHER" id="PTHR13129:SF4">
    <property type="entry name" value="DDB1- AND CUL4-ASSOCIATED FACTOR 1"/>
    <property type="match status" value="1"/>
</dbReference>
<keyword evidence="2" id="KW-0539">Nucleus</keyword>
<comment type="caution">
    <text evidence="4">The sequence shown here is derived from an EMBL/GenBank/DDBJ whole genome shotgun (WGS) entry which is preliminary data.</text>
</comment>
<protein>
    <submittedName>
        <fullName evidence="4">Uncharacterized protein</fullName>
    </submittedName>
</protein>
<dbReference type="Proteomes" id="UP000541444">
    <property type="component" value="Unassembled WGS sequence"/>
</dbReference>
<proteinExistence type="predicted"/>
<evidence type="ECO:0000256" key="2">
    <source>
        <dbReference type="ARBA" id="ARBA00023242"/>
    </source>
</evidence>
<name>A0A7J7MCU2_9MAGN</name>
<dbReference type="InterPro" id="IPR033270">
    <property type="entry name" value="VPRBP/DCAF1"/>
</dbReference>
<feature type="non-terminal residue" evidence="4">
    <location>
        <position position="1"/>
    </location>
</feature>
<feature type="region of interest" description="Disordered" evidence="3">
    <location>
        <begin position="665"/>
        <end position="715"/>
    </location>
</feature>
<organism evidence="4 5">
    <name type="scientific">Kingdonia uniflora</name>
    <dbReference type="NCBI Taxonomy" id="39325"/>
    <lineage>
        <taxon>Eukaryota</taxon>
        <taxon>Viridiplantae</taxon>
        <taxon>Streptophyta</taxon>
        <taxon>Embryophyta</taxon>
        <taxon>Tracheophyta</taxon>
        <taxon>Spermatophyta</taxon>
        <taxon>Magnoliopsida</taxon>
        <taxon>Ranunculales</taxon>
        <taxon>Circaeasteraceae</taxon>
        <taxon>Kingdonia</taxon>
    </lineage>
</organism>
<dbReference type="GO" id="GO:0005634">
    <property type="term" value="C:nucleus"/>
    <property type="evidence" value="ECO:0007669"/>
    <property type="project" value="UniProtKB-SubCell"/>
</dbReference>
<evidence type="ECO:0000313" key="5">
    <source>
        <dbReference type="Proteomes" id="UP000541444"/>
    </source>
</evidence>
<evidence type="ECO:0000256" key="3">
    <source>
        <dbReference type="SAM" id="MobiDB-lite"/>
    </source>
</evidence>
<dbReference type="OrthoDB" id="27563at2759"/>
<reference evidence="4 5" key="1">
    <citation type="journal article" date="2020" name="IScience">
        <title>Genome Sequencing of the Endangered Kingdonia uniflora (Circaeasteraceae, Ranunculales) Reveals Potential Mechanisms of Evolutionary Specialization.</title>
        <authorList>
            <person name="Sun Y."/>
            <person name="Deng T."/>
            <person name="Zhang A."/>
            <person name="Moore M.J."/>
            <person name="Landis J.B."/>
            <person name="Lin N."/>
            <person name="Zhang H."/>
            <person name="Zhang X."/>
            <person name="Huang J."/>
            <person name="Zhang X."/>
            <person name="Sun H."/>
            <person name="Wang H."/>
        </authorList>
    </citation>
    <scope>NUCLEOTIDE SEQUENCE [LARGE SCALE GENOMIC DNA]</scope>
    <source>
        <strain evidence="4">TB1705</strain>
        <tissue evidence="4">Leaf</tissue>
    </source>
</reference>
<dbReference type="GO" id="GO:0080008">
    <property type="term" value="C:Cul4-RING E3 ubiquitin ligase complex"/>
    <property type="evidence" value="ECO:0007669"/>
    <property type="project" value="TreeGrafter"/>
</dbReference>
<dbReference type="PANTHER" id="PTHR13129">
    <property type="entry name" value="VPRBP PROTEIN-RELATED"/>
    <property type="match status" value="1"/>
</dbReference>